<evidence type="ECO:0000313" key="3">
    <source>
        <dbReference type="EMBL" id="EGC39492.1"/>
    </source>
</evidence>
<feature type="compositionally biased region" description="Basic and acidic residues" evidence="1">
    <location>
        <begin position="192"/>
        <end position="204"/>
    </location>
</feature>
<keyword evidence="4" id="KW-1185">Reference proteome</keyword>
<dbReference type="SUPFAM" id="SSF49879">
    <property type="entry name" value="SMAD/FHA domain"/>
    <property type="match status" value="1"/>
</dbReference>
<feature type="region of interest" description="Disordered" evidence="1">
    <location>
        <begin position="118"/>
        <end position="174"/>
    </location>
</feature>
<organism evidence="3 4">
    <name type="scientific">Dictyostelium purpureum</name>
    <name type="common">Slime mold</name>
    <dbReference type="NCBI Taxonomy" id="5786"/>
    <lineage>
        <taxon>Eukaryota</taxon>
        <taxon>Amoebozoa</taxon>
        <taxon>Evosea</taxon>
        <taxon>Eumycetozoa</taxon>
        <taxon>Dictyostelia</taxon>
        <taxon>Dictyosteliales</taxon>
        <taxon>Dictyosteliaceae</taxon>
        <taxon>Dictyostelium</taxon>
    </lineage>
</organism>
<evidence type="ECO:0000256" key="1">
    <source>
        <dbReference type="SAM" id="MobiDB-lite"/>
    </source>
</evidence>
<dbReference type="EMBL" id="GL870956">
    <property type="protein sequence ID" value="EGC39492.1"/>
    <property type="molecule type" value="Genomic_DNA"/>
</dbReference>
<dbReference type="InterPro" id="IPR019406">
    <property type="entry name" value="APLF_PBZ"/>
</dbReference>
<evidence type="ECO:0000259" key="2">
    <source>
        <dbReference type="Pfam" id="PF10283"/>
    </source>
</evidence>
<dbReference type="InterPro" id="IPR039253">
    <property type="entry name" value="APLF"/>
</dbReference>
<protein>
    <recommendedName>
        <fullName evidence="2">PBZ-type domain-containing protein</fullName>
    </recommendedName>
</protein>
<dbReference type="GO" id="GO:0008408">
    <property type="term" value="F:3'-5' exonuclease activity"/>
    <property type="evidence" value="ECO:0007669"/>
    <property type="project" value="InterPro"/>
</dbReference>
<dbReference type="STRING" id="5786.F0Z946"/>
<proteinExistence type="predicted"/>
<dbReference type="PANTHER" id="PTHR21315">
    <property type="entry name" value="APRATAXIN AND PNK-LIKE FACTOR-RELATED"/>
    <property type="match status" value="1"/>
</dbReference>
<dbReference type="RefSeq" id="XP_003283939.1">
    <property type="nucleotide sequence ID" value="XM_003283891.1"/>
</dbReference>
<dbReference type="InParanoid" id="F0Z946"/>
<feature type="domain" description="PBZ-type" evidence="2">
    <location>
        <begin position="167"/>
        <end position="191"/>
    </location>
</feature>
<dbReference type="eggNOG" id="KOG2134">
    <property type="taxonomic scope" value="Eukaryota"/>
</dbReference>
<dbReference type="FunCoup" id="F0Z946">
    <property type="interactions" value="463"/>
</dbReference>
<dbReference type="Pfam" id="PF10283">
    <property type="entry name" value="zf-CCHH"/>
    <property type="match status" value="1"/>
</dbReference>
<feature type="compositionally biased region" description="Low complexity" evidence="1">
    <location>
        <begin position="234"/>
        <end position="255"/>
    </location>
</feature>
<evidence type="ECO:0000313" key="4">
    <source>
        <dbReference type="Proteomes" id="UP000001064"/>
    </source>
</evidence>
<dbReference type="GO" id="GO:0006302">
    <property type="term" value="P:double-strand break repair"/>
    <property type="evidence" value="ECO:0000318"/>
    <property type="project" value="GO_Central"/>
</dbReference>
<dbReference type="PANTHER" id="PTHR21315:SF2">
    <property type="entry name" value="APRATAXIN AND PNK-LIKE FACTOR"/>
    <property type="match status" value="1"/>
</dbReference>
<dbReference type="InterPro" id="IPR043472">
    <property type="entry name" value="Macro_dom-like"/>
</dbReference>
<dbReference type="GO" id="GO:0072718">
    <property type="term" value="P:response to cisplatin"/>
    <property type="evidence" value="ECO:0007669"/>
    <property type="project" value="EnsemblProtists"/>
</dbReference>
<dbReference type="OMA" id="YATETTW"/>
<dbReference type="GO" id="GO:0072572">
    <property type="term" value="F:poly-ADP-D-ribose binding"/>
    <property type="evidence" value="ECO:0007669"/>
    <property type="project" value="EnsemblProtists"/>
</dbReference>
<dbReference type="VEuPathDB" id="AmoebaDB:DICPUDRAFT_26757"/>
<name>F0Z946_DICPU</name>
<dbReference type="InterPro" id="IPR008984">
    <property type="entry name" value="SMAD_FHA_dom_sf"/>
</dbReference>
<dbReference type="GeneID" id="10509844"/>
<dbReference type="GO" id="GO:0003906">
    <property type="term" value="F:DNA-(apurinic or apyrimidinic site) endonuclease activity"/>
    <property type="evidence" value="ECO:0000318"/>
    <property type="project" value="GO_Central"/>
</dbReference>
<dbReference type="Gene3D" id="2.60.200.20">
    <property type="match status" value="1"/>
</dbReference>
<dbReference type="FunFam" id="2.60.200.20:FF:000154">
    <property type="entry name" value="Uncharacterized protein"/>
    <property type="match status" value="1"/>
</dbReference>
<accession>F0Z946</accession>
<dbReference type="SUPFAM" id="SSF52949">
    <property type="entry name" value="Macro domain-like"/>
    <property type="match status" value="1"/>
</dbReference>
<dbReference type="CDD" id="cd22671">
    <property type="entry name" value="FHA_APTX-like"/>
    <property type="match status" value="1"/>
</dbReference>
<gene>
    <name evidence="3" type="ORF">DICPUDRAFT_26757</name>
</gene>
<dbReference type="OrthoDB" id="10256774at2759"/>
<feature type="compositionally biased region" description="Basic and acidic residues" evidence="1">
    <location>
        <begin position="155"/>
        <end position="167"/>
    </location>
</feature>
<dbReference type="GO" id="GO:0005634">
    <property type="term" value="C:nucleus"/>
    <property type="evidence" value="ECO:0000318"/>
    <property type="project" value="GO_Central"/>
</dbReference>
<dbReference type="KEGG" id="dpp:DICPUDRAFT_26757"/>
<feature type="compositionally biased region" description="Low complexity" evidence="1">
    <location>
        <begin position="118"/>
        <end position="151"/>
    </location>
</feature>
<feature type="region of interest" description="Disordered" evidence="1">
    <location>
        <begin position="192"/>
        <end position="269"/>
    </location>
</feature>
<feature type="compositionally biased region" description="Low complexity" evidence="1">
    <location>
        <begin position="208"/>
        <end position="219"/>
    </location>
</feature>
<dbReference type="Proteomes" id="UP000001064">
    <property type="component" value="Unassembled WGS sequence"/>
</dbReference>
<dbReference type="Gene3D" id="3.40.220.10">
    <property type="entry name" value="Leucine Aminopeptidase, subunit E, domain 1"/>
    <property type="match status" value="1"/>
</dbReference>
<reference evidence="4" key="1">
    <citation type="journal article" date="2011" name="Genome Biol.">
        <title>Comparative genomics of the social amoebae Dictyostelium discoideum and Dictyostelium purpureum.</title>
        <authorList>
            <consortium name="US DOE Joint Genome Institute (JGI-PGF)"/>
            <person name="Sucgang R."/>
            <person name="Kuo A."/>
            <person name="Tian X."/>
            <person name="Salerno W."/>
            <person name="Parikh A."/>
            <person name="Feasley C.L."/>
            <person name="Dalin E."/>
            <person name="Tu H."/>
            <person name="Huang E."/>
            <person name="Barry K."/>
            <person name="Lindquist E."/>
            <person name="Shapiro H."/>
            <person name="Bruce D."/>
            <person name="Schmutz J."/>
            <person name="Salamov A."/>
            <person name="Fey P."/>
            <person name="Gaudet P."/>
            <person name="Anjard C."/>
            <person name="Babu M.M."/>
            <person name="Basu S."/>
            <person name="Bushmanova Y."/>
            <person name="van der Wel H."/>
            <person name="Katoh-Kurasawa M."/>
            <person name="Dinh C."/>
            <person name="Coutinho P.M."/>
            <person name="Saito T."/>
            <person name="Elias M."/>
            <person name="Schaap P."/>
            <person name="Kay R.R."/>
            <person name="Henrissat B."/>
            <person name="Eichinger L."/>
            <person name="Rivero F."/>
            <person name="Putnam N.H."/>
            <person name="West C.M."/>
            <person name="Loomis W.F."/>
            <person name="Chisholm R.L."/>
            <person name="Shaulsky G."/>
            <person name="Strassmann J.E."/>
            <person name="Queller D.C."/>
            <person name="Kuspa A."/>
            <person name="Grigoriev I.V."/>
        </authorList>
    </citation>
    <scope>NUCLEOTIDE SEQUENCE [LARGE SCALE GENOMIC DNA]</scope>
    <source>
        <strain evidence="4">QSDP1</strain>
    </source>
</reference>
<dbReference type="AlphaFoldDB" id="F0Z946"/>
<dbReference type="GO" id="GO:0140612">
    <property type="term" value="F:DNA damage sensor activity"/>
    <property type="evidence" value="ECO:0007669"/>
    <property type="project" value="EnsemblProtists"/>
</dbReference>
<feature type="compositionally biased region" description="Basic and acidic residues" evidence="1">
    <location>
        <begin position="220"/>
        <end position="233"/>
    </location>
</feature>
<dbReference type="GO" id="GO:0035861">
    <property type="term" value="C:site of double-strand break"/>
    <property type="evidence" value="ECO:0000318"/>
    <property type="project" value="GO_Central"/>
</dbReference>
<sequence length="483" mass="55772">MTKLKYNIRVKCIDGSLGKDEYIVYDKAGTFSIGRGSFEKLQEKKCSRKQVSIIINDDNSYYISSNGVNPSYLKKHDEEYFVQMNKDQNYVLNDKDCFSLLFEMFTFMVVFESNEKINSNNNSNIGNSSNKGSNSNDSSSVGSANDSSSNKNNKRKLEQEQTDDKPKKMCPYGANCFRKNPAHFEEFDHNDIDKKQQQKQHKDDGDNESLQKQQQQQKQNENDEQSKQSENKKINNTNVNGNSISNNNKPSQQLKQEQEQENNSNIGKIIGPKYKKKKLTDALKERSLAFPFISTTTFEYDIEKATEIAAKAISEYLSFHEQDGDDIKLKMMVEKSVYSDQLIENFKKLFNNKWDKRFEIVKINNSNSLEQFNCNCKLFASETNWRLKKTPQNKVLYDEMLDGQFEKETKNRFPNPGKIGKVYPIPISNSNCILKKEYGVETVVLVLGPNMSEKKPDQFKDYKEASPILLESYHSLFSVLDNF</sequence>